<keyword evidence="2" id="KW-0648">Protein biosynthesis</keyword>
<proteinExistence type="predicted"/>
<dbReference type="OMA" id="ETANYER"/>
<evidence type="ECO:0008006" key="5">
    <source>
        <dbReference type="Google" id="ProtNLM"/>
    </source>
</evidence>
<dbReference type="SMART" id="SM00654">
    <property type="entry name" value="eIF6"/>
    <property type="match status" value="1"/>
</dbReference>
<dbReference type="RefSeq" id="XP_021738821.1">
    <property type="nucleotide sequence ID" value="XM_021883129.1"/>
</dbReference>
<keyword evidence="1" id="KW-0396">Initiation factor</keyword>
<gene>
    <name evidence="3" type="primary">LOC110705290</name>
</gene>
<dbReference type="Gene3D" id="3.75.10.10">
    <property type="entry name" value="L-arginine/glycine Amidinotransferase, Chain A"/>
    <property type="match status" value="1"/>
</dbReference>
<evidence type="ECO:0000256" key="2">
    <source>
        <dbReference type="ARBA" id="ARBA00022917"/>
    </source>
</evidence>
<dbReference type="KEGG" id="cqi:110705290"/>
<dbReference type="AlphaFoldDB" id="A0A803LBA8"/>
<dbReference type="GeneID" id="110705290"/>
<accession>A0A803LBA8</accession>
<keyword evidence="4" id="KW-1185">Reference proteome</keyword>
<dbReference type="GO" id="GO:0043022">
    <property type="term" value="F:ribosome binding"/>
    <property type="evidence" value="ECO:0007669"/>
    <property type="project" value="InterPro"/>
</dbReference>
<dbReference type="GO" id="GO:0003743">
    <property type="term" value="F:translation initiation factor activity"/>
    <property type="evidence" value="ECO:0007669"/>
    <property type="project" value="UniProtKB-KW"/>
</dbReference>
<organism evidence="3 4">
    <name type="scientific">Chenopodium quinoa</name>
    <name type="common">Quinoa</name>
    <dbReference type="NCBI Taxonomy" id="63459"/>
    <lineage>
        <taxon>Eukaryota</taxon>
        <taxon>Viridiplantae</taxon>
        <taxon>Streptophyta</taxon>
        <taxon>Embryophyta</taxon>
        <taxon>Tracheophyta</taxon>
        <taxon>Spermatophyta</taxon>
        <taxon>Magnoliopsida</taxon>
        <taxon>eudicotyledons</taxon>
        <taxon>Gunneridae</taxon>
        <taxon>Pentapetalae</taxon>
        <taxon>Caryophyllales</taxon>
        <taxon>Chenopodiaceae</taxon>
        <taxon>Chenopodioideae</taxon>
        <taxon>Atripliceae</taxon>
        <taxon>Chenopodium</taxon>
    </lineage>
</organism>
<dbReference type="GO" id="GO:0042256">
    <property type="term" value="P:cytosolic ribosome assembly"/>
    <property type="evidence" value="ECO:0007669"/>
    <property type="project" value="InterPro"/>
</dbReference>
<evidence type="ECO:0000313" key="3">
    <source>
        <dbReference type="EnsemblPlants" id="AUR62009147-RA:cds"/>
    </source>
</evidence>
<protein>
    <recommendedName>
        <fullName evidence="5">Eukaryotic translation initiation factor 6</fullName>
    </recommendedName>
</protein>
<dbReference type="Proteomes" id="UP000596660">
    <property type="component" value="Unplaced"/>
</dbReference>
<name>A0A803LBA8_CHEQI</name>
<dbReference type="InterPro" id="IPR002769">
    <property type="entry name" value="eIF6"/>
</dbReference>
<dbReference type="SUPFAM" id="SSF55909">
    <property type="entry name" value="Pentein"/>
    <property type="match status" value="1"/>
</dbReference>
<dbReference type="PANTHER" id="PTHR10784">
    <property type="entry name" value="TRANSLATION INITIATION FACTOR 6"/>
    <property type="match status" value="1"/>
</dbReference>
<sequence length="195" mass="21590">METLARRIPVVKTTIAGTNDIGRLCVGNSRALIVPMETTDEEYAHLQKRHPFNIPLLRLYKHVPDLGTRVACNDCVALIDPDLDEEIESIISIVLHVRVYRRTIAGLNNVGSLCVINDSGAVVHHEASNTEIDELSKLLRKPVEVGTVNKGNTEFIADGVATNCWAVFCGSETANYERALLESVFRPIKLELPPY</sequence>
<reference evidence="3" key="1">
    <citation type="journal article" date="2017" name="Nature">
        <title>The genome of Chenopodium quinoa.</title>
        <authorList>
            <person name="Jarvis D.E."/>
            <person name="Ho Y.S."/>
            <person name="Lightfoot D.J."/>
            <person name="Schmoeckel S.M."/>
            <person name="Li B."/>
            <person name="Borm T.J.A."/>
            <person name="Ohyanagi H."/>
            <person name="Mineta K."/>
            <person name="Michell C.T."/>
            <person name="Saber N."/>
            <person name="Kharbatia N.M."/>
            <person name="Rupper R.R."/>
            <person name="Sharp A.R."/>
            <person name="Dally N."/>
            <person name="Boughton B.A."/>
            <person name="Woo Y.H."/>
            <person name="Gao G."/>
            <person name="Schijlen E.G.W.M."/>
            <person name="Guo X."/>
            <person name="Momin A.A."/>
            <person name="Negrao S."/>
            <person name="Al-Babili S."/>
            <person name="Gehring C."/>
            <person name="Roessner U."/>
            <person name="Jung C."/>
            <person name="Murphy K."/>
            <person name="Arold S.T."/>
            <person name="Gojobori T."/>
            <person name="van der Linden C.G."/>
            <person name="van Loo E.N."/>
            <person name="Jellen E.N."/>
            <person name="Maughan P.J."/>
            <person name="Tester M."/>
        </authorList>
    </citation>
    <scope>NUCLEOTIDE SEQUENCE [LARGE SCALE GENOMIC DNA]</scope>
    <source>
        <strain evidence="3">cv. PI 614886</strain>
    </source>
</reference>
<evidence type="ECO:0000256" key="1">
    <source>
        <dbReference type="ARBA" id="ARBA00022540"/>
    </source>
</evidence>
<dbReference type="EnsemblPlants" id="AUR62009147-RA">
    <property type="protein sequence ID" value="AUR62009147-RA:cds"/>
    <property type="gene ID" value="AUR62009147"/>
</dbReference>
<dbReference type="Gramene" id="AUR62009147-RA">
    <property type="protein sequence ID" value="AUR62009147-RA:cds"/>
    <property type="gene ID" value="AUR62009147"/>
</dbReference>
<dbReference type="Pfam" id="PF01912">
    <property type="entry name" value="eIF-6"/>
    <property type="match status" value="1"/>
</dbReference>
<reference evidence="3" key="2">
    <citation type="submission" date="2021-03" db="UniProtKB">
        <authorList>
            <consortium name="EnsemblPlants"/>
        </authorList>
    </citation>
    <scope>IDENTIFICATION</scope>
</reference>
<evidence type="ECO:0000313" key="4">
    <source>
        <dbReference type="Proteomes" id="UP000596660"/>
    </source>
</evidence>